<dbReference type="EMBL" id="BGPR01001189">
    <property type="protein sequence ID" value="GBM47675.1"/>
    <property type="molecule type" value="Genomic_DNA"/>
</dbReference>
<accession>A0A4Y2G4N9</accession>
<name>A0A4Y2G4N9_ARAVE</name>
<feature type="region of interest" description="Disordered" evidence="1">
    <location>
        <begin position="57"/>
        <end position="98"/>
    </location>
</feature>
<feature type="compositionally biased region" description="Basic and acidic residues" evidence="1">
    <location>
        <begin position="67"/>
        <end position="76"/>
    </location>
</feature>
<dbReference type="AlphaFoldDB" id="A0A4Y2G4N9"/>
<protein>
    <submittedName>
        <fullName evidence="2">Uncharacterized protein</fullName>
    </submittedName>
</protein>
<gene>
    <name evidence="2" type="ORF">AVEN_171789_1</name>
</gene>
<reference evidence="2 3" key="1">
    <citation type="journal article" date="2019" name="Sci. Rep.">
        <title>Orb-weaving spider Araneus ventricosus genome elucidates the spidroin gene catalogue.</title>
        <authorList>
            <person name="Kono N."/>
            <person name="Nakamura H."/>
            <person name="Ohtoshi R."/>
            <person name="Moran D.A.P."/>
            <person name="Shinohara A."/>
            <person name="Yoshida Y."/>
            <person name="Fujiwara M."/>
            <person name="Mori M."/>
            <person name="Tomita M."/>
            <person name="Arakawa K."/>
        </authorList>
    </citation>
    <scope>NUCLEOTIDE SEQUENCE [LARGE SCALE GENOMIC DNA]</scope>
</reference>
<sequence length="110" mass="12619">MLNNFSKLKISSSAHQTSKTALRAVRGKGVWLLFPRLKITKLTNFLSTNKNLIRSQYYDSEGSPDDDSLHETDSQHTTRQLKRSQNTDKKTQTRQFTANKLSARKVTYTV</sequence>
<organism evidence="2 3">
    <name type="scientific">Araneus ventricosus</name>
    <name type="common">Orbweaver spider</name>
    <name type="synonym">Epeira ventricosa</name>
    <dbReference type="NCBI Taxonomy" id="182803"/>
    <lineage>
        <taxon>Eukaryota</taxon>
        <taxon>Metazoa</taxon>
        <taxon>Ecdysozoa</taxon>
        <taxon>Arthropoda</taxon>
        <taxon>Chelicerata</taxon>
        <taxon>Arachnida</taxon>
        <taxon>Araneae</taxon>
        <taxon>Araneomorphae</taxon>
        <taxon>Entelegynae</taxon>
        <taxon>Araneoidea</taxon>
        <taxon>Araneidae</taxon>
        <taxon>Araneus</taxon>
    </lineage>
</organism>
<evidence type="ECO:0000256" key="1">
    <source>
        <dbReference type="SAM" id="MobiDB-lite"/>
    </source>
</evidence>
<evidence type="ECO:0000313" key="3">
    <source>
        <dbReference type="Proteomes" id="UP000499080"/>
    </source>
</evidence>
<evidence type="ECO:0000313" key="2">
    <source>
        <dbReference type="EMBL" id="GBM47675.1"/>
    </source>
</evidence>
<proteinExistence type="predicted"/>
<dbReference type="Proteomes" id="UP000499080">
    <property type="component" value="Unassembled WGS sequence"/>
</dbReference>
<keyword evidence="3" id="KW-1185">Reference proteome</keyword>
<comment type="caution">
    <text evidence="2">The sequence shown here is derived from an EMBL/GenBank/DDBJ whole genome shotgun (WGS) entry which is preliminary data.</text>
</comment>